<comment type="caution">
    <text evidence="6">The sequence shown here is derived from an EMBL/GenBank/DDBJ whole genome shotgun (WGS) entry which is preliminary data.</text>
</comment>
<sequence>MEFVKSAKGNNLLVYKGFLYSREKPPKNEKTIWKCVESKNFCQDITPGVSSVLPSISSLKRNVRRYRVCLETSPSNPSSLENLIIPEKFLLTVDKKPFMLYDSGKEDSQRLLIFSTKINLELLATCDHWYADGTFSSSPQLFSQIYTVHGAKFSTCIPLVYALLPDKTQTTYTKFLTALKALNSSLKPSTLMIDFEQAVQKSVNEVFPECLVRGCFFYFPQSIWRHIQSSSLQQRFMNDAEFALEIRQLAALAFIPKEAVEKSFKTLIESEFYENNEPELAPLLNYFEDTWLGRLNRRGRRRSPLFPLSMWNCFTNVTADLPRSNNGVEGWHNTLYSLLHAAHPSIWKVINAFQKDENLTRVKIEGFIQGKENVSQKKRYKLLNARIETICSKFQETPTLDYLRGIAHNLQFNV</sequence>
<evidence type="ECO:0000256" key="2">
    <source>
        <dbReference type="ARBA" id="ARBA00022771"/>
    </source>
</evidence>
<dbReference type="InterPro" id="IPR018289">
    <property type="entry name" value="MULE_transposase_dom"/>
</dbReference>
<evidence type="ECO:0000259" key="5">
    <source>
        <dbReference type="Pfam" id="PF10551"/>
    </source>
</evidence>
<proteinExistence type="predicted"/>
<dbReference type="Proteomes" id="UP001160148">
    <property type="component" value="Unassembled WGS sequence"/>
</dbReference>
<evidence type="ECO:0008006" key="8">
    <source>
        <dbReference type="Google" id="ProtNLM"/>
    </source>
</evidence>
<dbReference type="AlphaFoldDB" id="A0AAV0XW66"/>
<evidence type="ECO:0000256" key="1">
    <source>
        <dbReference type="ARBA" id="ARBA00022723"/>
    </source>
</evidence>
<evidence type="ECO:0000313" key="7">
    <source>
        <dbReference type="Proteomes" id="UP001160148"/>
    </source>
</evidence>
<name>A0AAV0XW66_9HEMI</name>
<dbReference type="Gene3D" id="2.20.25.240">
    <property type="match status" value="1"/>
</dbReference>
<keyword evidence="1" id="KW-0479">Metal-binding</keyword>
<evidence type="ECO:0000259" key="4">
    <source>
        <dbReference type="Pfam" id="PF04500"/>
    </source>
</evidence>
<keyword evidence="2" id="KW-0863">Zinc-finger</keyword>
<dbReference type="InterPro" id="IPR007588">
    <property type="entry name" value="Znf_FLYWCH"/>
</dbReference>
<feature type="domain" description="FLYWCH-type" evidence="4">
    <location>
        <begin position="3"/>
        <end position="40"/>
    </location>
</feature>
<dbReference type="PANTHER" id="PTHR47160">
    <property type="entry name" value="PUTATIVE-RELATED"/>
    <property type="match status" value="1"/>
</dbReference>
<evidence type="ECO:0000313" key="6">
    <source>
        <dbReference type="EMBL" id="CAI6372810.1"/>
    </source>
</evidence>
<dbReference type="GO" id="GO:0008270">
    <property type="term" value="F:zinc ion binding"/>
    <property type="evidence" value="ECO:0007669"/>
    <property type="project" value="UniProtKB-KW"/>
</dbReference>
<keyword evidence="3" id="KW-0862">Zinc</keyword>
<dbReference type="PANTHER" id="PTHR47160:SF10">
    <property type="entry name" value="MULE TRANSPOSASE DOMAIN-CONTAINING PROTEIN"/>
    <property type="match status" value="1"/>
</dbReference>
<accession>A0AAV0XW66</accession>
<dbReference type="Pfam" id="PF04500">
    <property type="entry name" value="FLYWCH"/>
    <property type="match status" value="1"/>
</dbReference>
<protein>
    <recommendedName>
        <fullName evidence="8">MULE transposase domain-containing protein</fullName>
    </recommendedName>
</protein>
<gene>
    <name evidence="6" type="ORF">MEUPH1_LOCUS26631</name>
</gene>
<organism evidence="6 7">
    <name type="scientific">Macrosiphum euphorbiae</name>
    <name type="common">potato aphid</name>
    <dbReference type="NCBI Taxonomy" id="13131"/>
    <lineage>
        <taxon>Eukaryota</taxon>
        <taxon>Metazoa</taxon>
        <taxon>Ecdysozoa</taxon>
        <taxon>Arthropoda</taxon>
        <taxon>Hexapoda</taxon>
        <taxon>Insecta</taxon>
        <taxon>Pterygota</taxon>
        <taxon>Neoptera</taxon>
        <taxon>Paraneoptera</taxon>
        <taxon>Hemiptera</taxon>
        <taxon>Sternorrhyncha</taxon>
        <taxon>Aphidomorpha</taxon>
        <taxon>Aphidoidea</taxon>
        <taxon>Aphididae</taxon>
        <taxon>Macrosiphini</taxon>
        <taxon>Macrosiphum</taxon>
    </lineage>
</organism>
<dbReference type="Pfam" id="PF10551">
    <property type="entry name" value="MULE"/>
    <property type="match status" value="1"/>
</dbReference>
<dbReference type="EMBL" id="CARXXK010001080">
    <property type="protein sequence ID" value="CAI6372810.1"/>
    <property type="molecule type" value="Genomic_DNA"/>
</dbReference>
<feature type="domain" description="MULE transposase" evidence="5">
    <location>
        <begin position="129"/>
        <end position="219"/>
    </location>
</feature>
<reference evidence="6 7" key="1">
    <citation type="submission" date="2023-01" db="EMBL/GenBank/DDBJ databases">
        <authorList>
            <person name="Whitehead M."/>
        </authorList>
    </citation>
    <scope>NUCLEOTIDE SEQUENCE [LARGE SCALE GENOMIC DNA]</scope>
</reference>
<keyword evidence="7" id="KW-1185">Reference proteome</keyword>
<evidence type="ECO:0000256" key="3">
    <source>
        <dbReference type="ARBA" id="ARBA00022833"/>
    </source>
</evidence>